<dbReference type="AlphaFoldDB" id="A0A517LVJ9"/>
<dbReference type="OrthoDB" id="288647at2"/>
<name>A0A517LVJ9_9BACT</name>
<proteinExistence type="predicted"/>
<keyword evidence="1" id="KW-0812">Transmembrane</keyword>
<gene>
    <name evidence="3" type="ORF">EC9_08280</name>
</gene>
<dbReference type="RefSeq" id="WP_145282257.1">
    <property type="nucleotide sequence ID" value="NZ_CP036261.1"/>
</dbReference>
<accession>A0A517LVJ9</accession>
<evidence type="ECO:0000313" key="4">
    <source>
        <dbReference type="Proteomes" id="UP000319557"/>
    </source>
</evidence>
<dbReference type="Proteomes" id="UP000319557">
    <property type="component" value="Chromosome"/>
</dbReference>
<dbReference type="PANTHER" id="PTHR28008">
    <property type="entry name" value="DOMAIN PROTEIN, PUTATIVE (AFU_ORTHOLOGUE AFUA_3G10980)-RELATED"/>
    <property type="match status" value="1"/>
</dbReference>
<dbReference type="EMBL" id="CP036261">
    <property type="protein sequence ID" value="QDS86655.1"/>
    <property type="molecule type" value="Genomic_DNA"/>
</dbReference>
<feature type="transmembrane region" description="Helical" evidence="1">
    <location>
        <begin position="12"/>
        <end position="34"/>
    </location>
</feature>
<dbReference type="NCBIfam" id="NF037970">
    <property type="entry name" value="vanZ_1"/>
    <property type="match status" value="1"/>
</dbReference>
<evidence type="ECO:0000313" key="3">
    <source>
        <dbReference type="EMBL" id="QDS86655.1"/>
    </source>
</evidence>
<protein>
    <submittedName>
        <fullName evidence="3">VanZ like family protein</fullName>
    </submittedName>
</protein>
<evidence type="ECO:0000256" key="1">
    <source>
        <dbReference type="SAM" id="Phobius"/>
    </source>
</evidence>
<dbReference type="InterPro" id="IPR006976">
    <property type="entry name" value="VanZ-like"/>
</dbReference>
<sequence length="144" mass="15660">MRQIITTTVLGMRLASLTLVAYWSVIFTGTHIPSVRLPSFSNADKAYHFAAFTGLAILLAWALPKSRRHPRRHLLIALGIGVAYAIFDESTQLLVRGRSAEVLDFVADCGGLLTGLFVYSVLRSLITPPAPKLHQPSCGGRVGM</sequence>
<organism evidence="3 4">
    <name type="scientific">Rosistilla ulvae</name>
    <dbReference type="NCBI Taxonomy" id="1930277"/>
    <lineage>
        <taxon>Bacteria</taxon>
        <taxon>Pseudomonadati</taxon>
        <taxon>Planctomycetota</taxon>
        <taxon>Planctomycetia</taxon>
        <taxon>Pirellulales</taxon>
        <taxon>Pirellulaceae</taxon>
        <taxon>Rosistilla</taxon>
    </lineage>
</organism>
<keyword evidence="1" id="KW-1133">Transmembrane helix</keyword>
<evidence type="ECO:0000259" key="2">
    <source>
        <dbReference type="Pfam" id="PF04892"/>
    </source>
</evidence>
<reference evidence="3 4" key="1">
    <citation type="submission" date="2019-02" db="EMBL/GenBank/DDBJ databases">
        <title>Deep-cultivation of Planctomycetes and their phenomic and genomic characterization uncovers novel biology.</title>
        <authorList>
            <person name="Wiegand S."/>
            <person name="Jogler M."/>
            <person name="Boedeker C."/>
            <person name="Pinto D."/>
            <person name="Vollmers J."/>
            <person name="Rivas-Marin E."/>
            <person name="Kohn T."/>
            <person name="Peeters S.H."/>
            <person name="Heuer A."/>
            <person name="Rast P."/>
            <person name="Oberbeckmann S."/>
            <person name="Bunk B."/>
            <person name="Jeske O."/>
            <person name="Meyerdierks A."/>
            <person name="Storesund J.E."/>
            <person name="Kallscheuer N."/>
            <person name="Luecker S."/>
            <person name="Lage O.M."/>
            <person name="Pohl T."/>
            <person name="Merkel B.J."/>
            <person name="Hornburger P."/>
            <person name="Mueller R.-W."/>
            <person name="Bruemmer F."/>
            <person name="Labrenz M."/>
            <person name="Spormann A.M."/>
            <person name="Op den Camp H."/>
            <person name="Overmann J."/>
            <person name="Amann R."/>
            <person name="Jetten M.S.M."/>
            <person name="Mascher T."/>
            <person name="Medema M.H."/>
            <person name="Devos D.P."/>
            <person name="Kaster A.-K."/>
            <person name="Ovreas L."/>
            <person name="Rohde M."/>
            <person name="Galperin M.Y."/>
            <person name="Jogler C."/>
        </authorList>
    </citation>
    <scope>NUCLEOTIDE SEQUENCE [LARGE SCALE GENOMIC DNA]</scope>
    <source>
        <strain evidence="3 4">EC9</strain>
    </source>
</reference>
<dbReference type="PANTHER" id="PTHR28008:SF1">
    <property type="entry name" value="DOMAIN PROTEIN, PUTATIVE (AFU_ORTHOLOGUE AFUA_3G10980)-RELATED"/>
    <property type="match status" value="1"/>
</dbReference>
<keyword evidence="4" id="KW-1185">Reference proteome</keyword>
<dbReference type="KEGG" id="ruv:EC9_08280"/>
<keyword evidence="1" id="KW-0472">Membrane</keyword>
<feature type="transmembrane region" description="Helical" evidence="1">
    <location>
        <begin position="46"/>
        <end position="63"/>
    </location>
</feature>
<feature type="domain" description="VanZ-like" evidence="2">
    <location>
        <begin position="43"/>
        <end position="122"/>
    </location>
</feature>
<dbReference type="Pfam" id="PF04892">
    <property type="entry name" value="VanZ"/>
    <property type="match status" value="1"/>
</dbReference>